<comment type="caution">
    <text evidence="1">The sequence shown here is derived from an EMBL/GenBank/DDBJ whole genome shotgun (WGS) entry which is preliminary data.</text>
</comment>
<sequence length="149" mass="15663">MNVEAEHMEDGNLKIADGNPPGIDLSEKIDPSLIPSGIFITSSATDIKAVDDWLESLGYAGELKAFCKSLCVGVTGKLKKAVTGLADSLSTTVIMPAGDVFMFKGLNTDAQGNVYSGITYSTPSGGEVKAQGEVEKNKGLTTRSFVKDQ</sequence>
<proteinExistence type="predicted"/>
<evidence type="ECO:0000313" key="2">
    <source>
        <dbReference type="Proteomes" id="UP000664203"/>
    </source>
</evidence>
<accession>A0A8H3IL38</accession>
<dbReference type="OrthoDB" id="5411596at2759"/>
<dbReference type="EMBL" id="CAJPDR010000317">
    <property type="protein sequence ID" value="CAF9932032.1"/>
    <property type="molecule type" value="Genomic_DNA"/>
</dbReference>
<organism evidence="1 2">
    <name type="scientific">Alectoria fallacina</name>
    <dbReference type="NCBI Taxonomy" id="1903189"/>
    <lineage>
        <taxon>Eukaryota</taxon>
        <taxon>Fungi</taxon>
        <taxon>Dikarya</taxon>
        <taxon>Ascomycota</taxon>
        <taxon>Pezizomycotina</taxon>
        <taxon>Lecanoromycetes</taxon>
        <taxon>OSLEUM clade</taxon>
        <taxon>Lecanoromycetidae</taxon>
        <taxon>Lecanorales</taxon>
        <taxon>Lecanorineae</taxon>
        <taxon>Parmeliaceae</taxon>
        <taxon>Alectoria</taxon>
    </lineage>
</organism>
<protein>
    <submittedName>
        <fullName evidence="1">Uncharacterized protein</fullName>
    </submittedName>
</protein>
<name>A0A8H3IL38_9LECA</name>
<dbReference type="AlphaFoldDB" id="A0A8H3IL38"/>
<evidence type="ECO:0000313" key="1">
    <source>
        <dbReference type="EMBL" id="CAF9932032.1"/>
    </source>
</evidence>
<gene>
    <name evidence="1" type="ORF">ALECFALPRED_005149</name>
</gene>
<keyword evidence="2" id="KW-1185">Reference proteome</keyword>
<reference evidence="1" key="1">
    <citation type="submission" date="2021-03" db="EMBL/GenBank/DDBJ databases">
        <authorList>
            <person name="Tagirdzhanova G."/>
        </authorList>
    </citation>
    <scope>NUCLEOTIDE SEQUENCE</scope>
</reference>
<dbReference type="Proteomes" id="UP000664203">
    <property type="component" value="Unassembled WGS sequence"/>
</dbReference>